<dbReference type="SUPFAM" id="SSF56112">
    <property type="entry name" value="Protein kinase-like (PK-like)"/>
    <property type="match status" value="1"/>
</dbReference>
<keyword evidence="1" id="KW-0167">Capsid protein</keyword>
<protein>
    <submittedName>
        <fullName evidence="1">CotS family spore coat protein</fullName>
    </submittedName>
</protein>
<dbReference type="PANTHER" id="PTHR39179">
    <property type="entry name" value="SPORE COAT PROTEIN I"/>
    <property type="match status" value="1"/>
</dbReference>
<dbReference type="AlphaFoldDB" id="A0A4U1DAR1"/>
<organism evidence="1 2">
    <name type="scientific">Robertmurraya kyonggiensis</name>
    <dbReference type="NCBI Taxonomy" id="1037680"/>
    <lineage>
        <taxon>Bacteria</taxon>
        <taxon>Bacillati</taxon>
        <taxon>Bacillota</taxon>
        <taxon>Bacilli</taxon>
        <taxon>Bacillales</taxon>
        <taxon>Bacillaceae</taxon>
        <taxon>Robertmurraya</taxon>
    </lineage>
</organism>
<dbReference type="EMBL" id="SWBM01000001">
    <property type="protein sequence ID" value="TKC19651.1"/>
    <property type="molecule type" value="Genomic_DNA"/>
</dbReference>
<dbReference type="GO" id="GO:0042601">
    <property type="term" value="C:endospore-forming forespore"/>
    <property type="evidence" value="ECO:0007669"/>
    <property type="project" value="TreeGrafter"/>
</dbReference>
<proteinExistence type="predicted"/>
<evidence type="ECO:0000313" key="1">
    <source>
        <dbReference type="EMBL" id="TKC19651.1"/>
    </source>
</evidence>
<dbReference type="Gene3D" id="3.90.1200.10">
    <property type="match status" value="1"/>
</dbReference>
<dbReference type="OrthoDB" id="9771902at2"/>
<dbReference type="RefSeq" id="WP_136830556.1">
    <property type="nucleotide sequence ID" value="NZ_SWBM01000001.1"/>
</dbReference>
<dbReference type="InterPro" id="IPR014255">
    <property type="entry name" value="Spore_coat_CotS"/>
</dbReference>
<dbReference type="InterPro" id="IPR011009">
    <property type="entry name" value="Kinase-like_dom_sf"/>
</dbReference>
<dbReference type="PANTHER" id="PTHR39179:SF1">
    <property type="entry name" value="SPORE COAT PROTEIN I"/>
    <property type="match status" value="1"/>
</dbReference>
<dbReference type="InterPro" id="IPR047175">
    <property type="entry name" value="CotS-like"/>
</dbReference>
<sequence>MANAMIVPWEINEHTHEFFVPEYILAYAQEVLKHYDLSVKSMEIVTTKPDKGGAIWKIATNKGAKSLKLLHRRPTRSLFSLGAQEYLTEVQHARVPSIHKSKSGMNYVEAGGKLWFIADWIEPLQPVTKDLAGAKQLCYALGEFHRLSRGYIPPAHAEVASRLYNWPKSYEKMVEKMEWFRQIGNAYRDTPASKALLAVVDQFESQAIESYRRLEGSQYSNLVEQGNDYWGLVHQDYGWSNGQMGKNGMWIIDLDGVAYDLPIRDLRKLISGTMADLKYWDITWVKEMINAYHAANPITPEVYELLMIDFSLPNEFYKNIKEVVFEPELFLNEQTATLIHTIVETDKTKWPVLHELQSQWKGMKSS</sequence>
<keyword evidence="2" id="KW-1185">Reference proteome</keyword>
<dbReference type="Proteomes" id="UP000307756">
    <property type="component" value="Unassembled WGS sequence"/>
</dbReference>
<accession>A0A4U1DAR1</accession>
<name>A0A4U1DAR1_9BACI</name>
<dbReference type="Gene3D" id="3.30.200.20">
    <property type="entry name" value="Phosphorylase Kinase, domain 1"/>
    <property type="match status" value="1"/>
</dbReference>
<gene>
    <name evidence="1" type="ORF">FA727_08980</name>
</gene>
<keyword evidence="1" id="KW-0946">Virion</keyword>
<dbReference type="NCBIfam" id="TIGR02906">
    <property type="entry name" value="spore_CotS"/>
    <property type="match status" value="1"/>
</dbReference>
<evidence type="ECO:0000313" key="2">
    <source>
        <dbReference type="Proteomes" id="UP000307756"/>
    </source>
</evidence>
<reference evidence="1 2" key="1">
    <citation type="journal article" date="2011" name="J. Microbiol.">
        <title>Bacillus kyonggiensis sp. nov., isolated from soil of a lettuce field.</title>
        <authorList>
            <person name="Dong K."/>
            <person name="Lee S."/>
        </authorList>
    </citation>
    <scope>NUCLEOTIDE SEQUENCE [LARGE SCALE GENOMIC DNA]</scope>
    <source>
        <strain evidence="1 2">NB22</strain>
    </source>
</reference>
<comment type="caution">
    <text evidence="1">The sequence shown here is derived from an EMBL/GenBank/DDBJ whole genome shotgun (WGS) entry which is preliminary data.</text>
</comment>